<dbReference type="KEGG" id="tra:Trad_1449"/>
<dbReference type="Proteomes" id="UP000000379">
    <property type="component" value="Chromosome"/>
</dbReference>
<evidence type="ECO:0000313" key="2">
    <source>
        <dbReference type="Proteomes" id="UP000000379"/>
    </source>
</evidence>
<organism evidence="1 2">
    <name type="scientific">Truepera radiovictrix (strain DSM 17093 / CIP 108686 / LMG 22925 / RQ-24)</name>
    <dbReference type="NCBI Taxonomy" id="649638"/>
    <lineage>
        <taxon>Bacteria</taxon>
        <taxon>Thermotogati</taxon>
        <taxon>Deinococcota</taxon>
        <taxon>Deinococci</taxon>
        <taxon>Trueperales</taxon>
        <taxon>Trueperaceae</taxon>
        <taxon>Truepera</taxon>
    </lineage>
</organism>
<dbReference type="InterPro" id="IPR010165">
    <property type="entry name" value="CRISPR-Cmr3_IIIB"/>
</dbReference>
<dbReference type="eggNOG" id="COG1769">
    <property type="taxonomic scope" value="Bacteria"/>
</dbReference>
<gene>
    <name evidence="1" type="ordered locus">Trad_1449</name>
</gene>
<dbReference type="Gene3D" id="3.30.70.2940">
    <property type="match status" value="1"/>
</dbReference>
<keyword evidence="2" id="KW-1185">Reference proteome</keyword>
<protein>
    <submittedName>
        <fullName evidence="1">CRISPR-associated protein, Cmr3 family</fullName>
    </submittedName>
</protein>
<dbReference type="CDD" id="cd09748">
    <property type="entry name" value="Cmr3_III-B"/>
    <property type="match status" value="1"/>
</dbReference>
<dbReference type="EMBL" id="CP002049">
    <property type="protein sequence ID" value="ADI14571.1"/>
    <property type="molecule type" value="Genomic_DNA"/>
</dbReference>
<dbReference type="InterPro" id="IPR019117">
    <property type="entry name" value="CRISPR-assoc_protein_Cmr3"/>
</dbReference>
<accession>D7CXG9</accession>
<reference evidence="2" key="1">
    <citation type="submission" date="2010-05" db="EMBL/GenBank/DDBJ databases">
        <title>The complete genome of Truepera radiovictris DSM 17093.</title>
        <authorList>
            <consortium name="US DOE Joint Genome Institute (JGI-PGF)"/>
            <person name="Lucas S."/>
            <person name="Copeland A."/>
            <person name="Lapidus A."/>
            <person name="Glavina del Rio T."/>
            <person name="Dalin E."/>
            <person name="Tice H."/>
            <person name="Bruce D."/>
            <person name="Goodwin L."/>
            <person name="Pitluck S."/>
            <person name="Kyrpides N."/>
            <person name="Mavromatis K."/>
            <person name="Ovchinnikova G."/>
            <person name="Munk A.C."/>
            <person name="Detter J.C."/>
            <person name="Han C."/>
            <person name="Tapia R."/>
            <person name="Land M."/>
            <person name="Hauser L."/>
            <person name="Markowitz V."/>
            <person name="Cheng J.-F."/>
            <person name="Hugenholtz P."/>
            <person name="Woyke T."/>
            <person name="Wu D."/>
            <person name="Tindall B."/>
            <person name="Pomrenke H.G."/>
            <person name="Brambilla E."/>
            <person name="Klenk H.-P."/>
            <person name="Eisen J.A."/>
        </authorList>
    </citation>
    <scope>NUCLEOTIDE SEQUENCE [LARGE SCALE GENOMIC DNA]</scope>
    <source>
        <strain evidence="2">DSM 17093 / CIP 108686 / LMG 22925 / RQ-24</strain>
    </source>
</reference>
<dbReference type="AlphaFoldDB" id="D7CXG9"/>
<dbReference type="Pfam" id="PF09700">
    <property type="entry name" value="Cas_Cmr3"/>
    <property type="match status" value="1"/>
</dbReference>
<dbReference type="HOGENOM" id="CLU_044328_1_0_0"/>
<proteinExistence type="predicted"/>
<reference evidence="1 2" key="2">
    <citation type="journal article" date="2011" name="Stand. Genomic Sci.">
        <title>Complete genome sequence of Truepera radiovictrix type strain (RQ-24).</title>
        <authorList>
            <person name="Ivanova N."/>
            <person name="Rohde C."/>
            <person name="Munk C."/>
            <person name="Nolan M."/>
            <person name="Lucas S."/>
            <person name="Del Rio T.G."/>
            <person name="Tice H."/>
            <person name="Deshpande S."/>
            <person name="Cheng J.F."/>
            <person name="Tapia R."/>
            <person name="Han C."/>
            <person name="Goodwin L."/>
            <person name="Pitluck S."/>
            <person name="Liolios K."/>
            <person name="Mavromatis K."/>
            <person name="Mikhailova N."/>
            <person name="Pati A."/>
            <person name="Chen A."/>
            <person name="Palaniappan K."/>
            <person name="Land M."/>
            <person name="Hauser L."/>
            <person name="Chang Y.J."/>
            <person name="Jeffries C.D."/>
            <person name="Brambilla E."/>
            <person name="Rohde M."/>
            <person name="Goker M."/>
            <person name="Tindall B.J."/>
            <person name="Woyke T."/>
            <person name="Bristow J."/>
            <person name="Eisen J.A."/>
            <person name="Markowitz V."/>
            <person name="Hugenholtz P."/>
            <person name="Kyrpides N.C."/>
            <person name="Klenk H.P."/>
            <person name="Lapidus A."/>
        </authorList>
    </citation>
    <scope>NUCLEOTIDE SEQUENCE [LARGE SCALE GENOMIC DNA]</scope>
    <source>
        <strain evidence="2">DSM 17093 / CIP 108686 / LMG 22925 / RQ-24</strain>
    </source>
</reference>
<dbReference type="Gene3D" id="2.60.40.4350">
    <property type="match status" value="1"/>
</dbReference>
<dbReference type="NCBIfam" id="TIGR01888">
    <property type="entry name" value="cas_cmr3"/>
    <property type="match status" value="1"/>
</dbReference>
<sequence>MRQLELTPLDTLFFRDGSPFSAGETGQMEVRGVFPPSPTTVVGALRAAFARELGWQGGVWKPDITAELGDGDDLGPLAFVGPYLLRHNAPLFPAPLHLLYAKDKPQDEQEAKEYLTWLKPSAELQTDIGTVKLPEVVNVTGERGEQVTGFKPLEGYLTLEAMQRVLKGDLPDPASIIARGELWQSEARVGIHRDDASRTTKEDALYQTAHVRLSRGVSLGVGVSGYDGAVPKLVTLGGESRMVGIEEVSWALPQAPTLTGRRYTVTLITPGCFRGDGWKTPGGALPGLPGRIVAACVGKPLMIGGWDSEAKQPKPLALHLPPGSTWFMEADDVQAALAMHGKHIGEKTSWGYGQILIGAW</sequence>
<dbReference type="STRING" id="649638.Trad_1449"/>
<evidence type="ECO:0000313" key="1">
    <source>
        <dbReference type="EMBL" id="ADI14571.1"/>
    </source>
</evidence>
<dbReference type="RefSeq" id="WP_013177939.1">
    <property type="nucleotide sequence ID" value="NC_014221.1"/>
</dbReference>
<dbReference type="OrthoDB" id="6162707at2"/>
<name>D7CXG9_TRURR</name>